<dbReference type="PANTHER" id="PTHR24186:SF37">
    <property type="entry name" value="PGG DOMAIN-CONTAINING PROTEIN"/>
    <property type="match status" value="1"/>
</dbReference>
<dbReference type="AlphaFoldDB" id="A0A4Y7KQ91"/>
<evidence type="ECO:0000313" key="10">
    <source>
        <dbReference type="EMBL" id="RZC74510.1"/>
    </source>
</evidence>
<dbReference type="EMBL" id="CM010722">
    <property type="protein sequence ID" value="RZC74510.1"/>
    <property type="molecule type" value="Genomic_DNA"/>
</dbReference>
<dbReference type="SUPFAM" id="SSF48403">
    <property type="entry name" value="Ankyrin repeat"/>
    <property type="match status" value="1"/>
</dbReference>
<dbReference type="OMA" id="CCTSHES"/>
<keyword evidence="11" id="KW-1185">Reference proteome</keyword>
<dbReference type="InterPro" id="IPR036770">
    <property type="entry name" value="Ankyrin_rpt-contain_sf"/>
</dbReference>
<evidence type="ECO:0000256" key="2">
    <source>
        <dbReference type="ARBA" id="ARBA00022692"/>
    </source>
</evidence>
<dbReference type="PANTHER" id="PTHR24186">
    <property type="entry name" value="PROTEIN PHOSPHATASE 1 REGULATORY SUBUNIT"/>
    <property type="match status" value="1"/>
</dbReference>
<sequence>MDQRLFDAAQTGNLELLEELLTEDRLILEKVPLCSETPLDIAVLAGKTEFAKEVIRLKPRFATEVNKDGSSPIHVASANGYVEIVKELLMLTNNQVVGSCNLCCHKDIEGRTALHCAVIKGRIGVIRELINSACSSDCVRQVTARNETVLHLCIKNNQFEALKVLLESVDDDELLNAKDRGGNTLLHLAISKRHYQIIEYLLLNQATVNRLQVNAKNSLNLTASDIFDLLLSSSCEIHDIEIRETLRNAGAERSRDIIPNDQQVGGAIPPTPVISSQDVPTVHQDHVTIPIQEPIMSRATKVLKDFSKEIFGEIENSTSETRNALMVVAVLIATITYQGGINPPGGVWQDHKHDNNSTITANSTALGYTMHHAGKAVMVYEHLCFILFMVFNTVGFFTSLIIISLLTSRFPLKAWLRLAVISMATAFGCGVCFIASFSGCIKIFLLLFFCSAVLGWYYWWIEKIALVALRRLNNSENGNYFQRIVQFIASHSFRPNNAVQDEVQTR</sequence>
<dbReference type="Gramene" id="RZC74510">
    <property type="protein sequence ID" value="RZC74510"/>
    <property type="gene ID" value="C5167_050001"/>
</dbReference>
<dbReference type="Pfam" id="PF12796">
    <property type="entry name" value="Ank_2"/>
    <property type="match status" value="2"/>
</dbReference>
<dbReference type="Proteomes" id="UP000316621">
    <property type="component" value="Chromosome 8"/>
</dbReference>
<feature type="repeat" description="ANK" evidence="7">
    <location>
        <begin position="109"/>
        <end position="141"/>
    </location>
</feature>
<dbReference type="SMART" id="SM00248">
    <property type="entry name" value="ANK"/>
    <property type="match status" value="5"/>
</dbReference>
<keyword evidence="6 8" id="KW-0472">Membrane</keyword>
<gene>
    <name evidence="10" type="ORF">C5167_050001</name>
</gene>
<dbReference type="STRING" id="3469.A0A4Y7KQ91"/>
<protein>
    <recommendedName>
        <fullName evidence="9">PGG domain-containing protein</fullName>
    </recommendedName>
</protein>
<feature type="repeat" description="ANK" evidence="7">
    <location>
        <begin position="68"/>
        <end position="89"/>
    </location>
</feature>
<evidence type="ECO:0000256" key="8">
    <source>
        <dbReference type="SAM" id="Phobius"/>
    </source>
</evidence>
<dbReference type="PROSITE" id="PS50088">
    <property type="entry name" value="ANK_REPEAT"/>
    <property type="match status" value="3"/>
</dbReference>
<dbReference type="Pfam" id="PF13962">
    <property type="entry name" value="PGG"/>
    <property type="match status" value="1"/>
</dbReference>
<evidence type="ECO:0000313" key="11">
    <source>
        <dbReference type="Proteomes" id="UP000316621"/>
    </source>
</evidence>
<accession>A0A4Y7KQ91</accession>
<keyword evidence="2 8" id="KW-0812">Transmembrane</keyword>
<evidence type="ECO:0000256" key="7">
    <source>
        <dbReference type="PROSITE-ProRule" id="PRU00023"/>
    </source>
</evidence>
<dbReference type="InterPro" id="IPR002110">
    <property type="entry name" value="Ankyrin_rpt"/>
</dbReference>
<evidence type="ECO:0000256" key="1">
    <source>
        <dbReference type="ARBA" id="ARBA00004141"/>
    </source>
</evidence>
<keyword evidence="4 8" id="KW-1133">Transmembrane helix</keyword>
<proteinExistence type="predicted"/>
<dbReference type="PROSITE" id="PS50297">
    <property type="entry name" value="ANK_REP_REGION"/>
    <property type="match status" value="3"/>
</dbReference>
<dbReference type="Gene3D" id="1.25.40.20">
    <property type="entry name" value="Ankyrin repeat-containing domain"/>
    <property type="match status" value="2"/>
</dbReference>
<reference evidence="10 11" key="1">
    <citation type="journal article" date="2018" name="Science">
        <title>The opium poppy genome and morphinan production.</title>
        <authorList>
            <person name="Guo L."/>
            <person name="Winzer T."/>
            <person name="Yang X."/>
            <person name="Li Y."/>
            <person name="Ning Z."/>
            <person name="He Z."/>
            <person name="Teodor R."/>
            <person name="Lu Y."/>
            <person name="Bowser T.A."/>
            <person name="Graham I.A."/>
            <person name="Ye K."/>
        </authorList>
    </citation>
    <scope>NUCLEOTIDE SEQUENCE [LARGE SCALE GENOMIC DNA]</scope>
    <source>
        <strain evidence="11">cv. HN1</strain>
        <tissue evidence="10">Leaves</tissue>
    </source>
</reference>
<feature type="domain" description="PGG" evidence="9">
    <location>
        <begin position="317"/>
        <end position="438"/>
    </location>
</feature>
<evidence type="ECO:0000256" key="3">
    <source>
        <dbReference type="ARBA" id="ARBA00022737"/>
    </source>
</evidence>
<feature type="transmembrane region" description="Helical" evidence="8">
    <location>
        <begin position="385"/>
        <end position="406"/>
    </location>
</feature>
<evidence type="ECO:0000256" key="5">
    <source>
        <dbReference type="ARBA" id="ARBA00023043"/>
    </source>
</evidence>
<feature type="repeat" description="ANK" evidence="7">
    <location>
        <begin position="181"/>
        <end position="213"/>
    </location>
</feature>
<dbReference type="Pfam" id="PF00023">
    <property type="entry name" value="Ank"/>
    <property type="match status" value="1"/>
</dbReference>
<name>A0A4Y7KQ91_PAPSO</name>
<keyword evidence="3" id="KW-0677">Repeat</keyword>
<feature type="transmembrane region" description="Helical" evidence="8">
    <location>
        <begin position="418"/>
        <end position="437"/>
    </location>
</feature>
<evidence type="ECO:0000259" key="9">
    <source>
        <dbReference type="Pfam" id="PF13962"/>
    </source>
</evidence>
<keyword evidence="5 7" id="KW-0040">ANK repeat</keyword>
<evidence type="ECO:0000256" key="4">
    <source>
        <dbReference type="ARBA" id="ARBA00022989"/>
    </source>
</evidence>
<comment type="subcellular location">
    <subcellularLocation>
        <location evidence="1">Membrane</location>
        <topology evidence="1">Multi-pass membrane protein</topology>
    </subcellularLocation>
</comment>
<organism evidence="10 11">
    <name type="scientific">Papaver somniferum</name>
    <name type="common">Opium poppy</name>
    <dbReference type="NCBI Taxonomy" id="3469"/>
    <lineage>
        <taxon>Eukaryota</taxon>
        <taxon>Viridiplantae</taxon>
        <taxon>Streptophyta</taxon>
        <taxon>Embryophyta</taxon>
        <taxon>Tracheophyta</taxon>
        <taxon>Spermatophyta</taxon>
        <taxon>Magnoliopsida</taxon>
        <taxon>Ranunculales</taxon>
        <taxon>Papaveraceae</taxon>
        <taxon>Papaveroideae</taxon>
        <taxon>Papaver</taxon>
    </lineage>
</organism>
<dbReference type="GO" id="GO:0005886">
    <property type="term" value="C:plasma membrane"/>
    <property type="evidence" value="ECO:0007669"/>
    <property type="project" value="TreeGrafter"/>
</dbReference>
<evidence type="ECO:0000256" key="6">
    <source>
        <dbReference type="ARBA" id="ARBA00023136"/>
    </source>
</evidence>
<dbReference type="InterPro" id="IPR026961">
    <property type="entry name" value="PGG_dom"/>
</dbReference>
<feature type="transmembrane region" description="Helical" evidence="8">
    <location>
        <begin position="443"/>
        <end position="461"/>
    </location>
</feature>